<proteinExistence type="predicted"/>
<keyword evidence="13" id="KW-1185">Reference proteome</keyword>
<dbReference type="PANTHER" id="PTHR31251">
    <property type="entry name" value="SQUAMOSA PROMOTER-BINDING-LIKE PROTEIN 4"/>
    <property type="match status" value="1"/>
</dbReference>
<name>A0A8T1QHW7_CARIL</name>
<keyword evidence="8" id="KW-0539">Nucleus</keyword>
<keyword evidence="4" id="KW-0862">Zinc</keyword>
<evidence type="ECO:0000256" key="5">
    <source>
        <dbReference type="ARBA" id="ARBA00023015"/>
    </source>
</evidence>
<reference evidence="12" key="1">
    <citation type="submission" date="2020-12" db="EMBL/GenBank/DDBJ databases">
        <title>WGS assembly of Carya illinoinensis cv. Pawnee.</title>
        <authorList>
            <person name="Platts A."/>
            <person name="Shu S."/>
            <person name="Wright S."/>
            <person name="Barry K."/>
            <person name="Edger P."/>
            <person name="Pires J.C."/>
            <person name="Schmutz J."/>
        </authorList>
    </citation>
    <scope>NUCLEOTIDE SEQUENCE</scope>
    <source>
        <tissue evidence="12">Leaf</tissue>
    </source>
</reference>
<dbReference type="EMBL" id="CM031813">
    <property type="protein sequence ID" value="KAG6653901.1"/>
    <property type="molecule type" value="Genomic_DNA"/>
</dbReference>
<keyword evidence="2" id="KW-0479">Metal-binding</keyword>
<dbReference type="GO" id="GO:0003677">
    <property type="term" value="F:DNA binding"/>
    <property type="evidence" value="ECO:0007669"/>
    <property type="project" value="UniProtKB-KW"/>
</dbReference>
<keyword evidence="3 9" id="KW-0863">Zinc-finger</keyword>
<evidence type="ECO:0000256" key="8">
    <source>
        <dbReference type="ARBA" id="ARBA00023242"/>
    </source>
</evidence>
<dbReference type="FunFam" id="4.10.1100.10:FF:000001">
    <property type="entry name" value="Squamosa promoter-binding-like protein 14"/>
    <property type="match status" value="1"/>
</dbReference>
<dbReference type="GO" id="GO:0008270">
    <property type="term" value="F:zinc ion binding"/>
    <property type="evidence" value="ECO:0007669"/>
    <property type="project" value="UniProtKB-KW"/>
</dbReference>
<evidence type="ECO:0000313" key="13">
    <source>
        <dbReference type="Proteomes" id="UP000811609"/>
    </source>
</evidence>
<dbReference type="InterPro" id="IPR044817">
    <property type="entry name" value="SBP-like"/>
</dbReference>
<evidence type="ECO:0000259" key="11">
    <source>
        <dbReference type="PROSITE" id="PS51141"/>
    </source>
</evidence>
<dbReference type="InterPro" id="IPR004333">
    <property type="entry name" value="SBP_dom"/>
</dbReference>
<feature type="compositionally biased region" description="Low complexity" evidence="10">
    <location>
        <begin position="71"/>
        <end position="85"/>
    </location>
</feature>
<keyword evidence="7" id="KW-0804">Transcription</keyword>
<feature type="region of interest" description="Disordered" evidence="10">
    <location>
        <begin position="50"/>
        <end position="85"/>
    </location>
</feature>
<dbReference type="GO" id="GO:0005634">
    <property type="term" value="C:nucleus"/>
    <property type="evidence" value="ECO:0007669"/>
    <property type="project" value="UniProtKB-SubCell"/>
</dbReference>
<dbReference type="PROSITE" id="PS51141">
    <property type="entry name" value="ZF_SBP"/>
    <property type="match status" value="1"/>
</dbReference>
<feature type="compositionally biased region" description="Gly residues" evidence="10">
    <location>
        <begin position="55"/>
        <end position="65"/>
    </location>
</feature>
<comment type="caution">
    <text evidence="12">The sequence shown here is derived from an EMBL/GenBank/DDBJ whole genome shotgun (WGS) entry which is preliminary data.</text>
</comment>
<evidence type="ECO:0000256" key="7">
    <source>
        <dbReference type="ARBA" id="ARBA00023163"/>
    </source>
</evidence>
<evidence type="ECO:0000256" key="2">
    <source>
        <dbReference type="ARBA" id="ARBA00022723"/>
    </source>
</evidence>
<evidence type="ECO:0000256" key="4">
    <source>
        <dbReference type="ARBA" id="ARBA00022833"/>
    </source>
</evidence>
<dbReference type="PANTHER" id="PTHR31251:SF74">
    <property type="entry name" value="SQUAMOSA PROMOTER-BINDING-LIKE PROTEIN 2"/>
    <property type="match status" value="1"/>
</dbReference>
<dbReference type="AlphaFoldDB" id="A0A8T1QHW7"/>
<comment type="subcellular location">
    <subcellularLocation>
        <location evidence="1">Nucleus</location>
    </subcellularLocation>
</comment>
<evidence type="ECO:0000256" key="9">
    <source>
        <dbReference type="PROSITE-ProRule" id="PRU00470"/>
    </source>
</evidence>
<dbReference type="EMBL" id="CM031813">
    <property type="protein sequence ID" value="KAG6653902.1"/>
    <property type="molecule type" value="Genomic_DNA"/>
</dbReference>
<evidence type="ECO:0000256" key="1">
    <source>
        <dbReference type="ARBA" id="ARBA00004123"/>
    </source>
</evidence>
<keyword evidence="6" id="KW-0238">DNA-binding</keyword>
<evidence type="ECO:0000313" key="12">
    <source>
        <dbReference type="EMBL" id="KAG6653901.1"/>
    </source>
</evidence>
<evidence type="ECO:0000256" key="3">
    <source>
        <dbReference type="ARBA" id="ARBA00022771"/>
    </source>
</evidence>
<dbReference type="Proteomes" id="UP000811609">
    <property type="component" value="Chromosome 5"/>
</dbReference>
<evidence type="ECO:0000256" key="6">
    <source>
        <dbReference type="ARBA" id="ARBA00023125"/>
    </source>
</evidence>
<sequence length="446" mass="49239">MSSLLMEWNEKSPSQWEWDNLLLCSAKAAENSKLQPTEWAMQGDQRINSGSYYSSGGGGGSGGSGPTLRHASLSNSSKSASADSYSIGESKTSKLTFEAFGDFPDDYISKKELARVDTNGISPTLEPSSGSGEPLLSLKLATAAKKCKSSCQSTQVPHCQVEGCNLDLSSAKDYHRKHRVCESHSKSPKVIVGSLERRFCQQCSRFHGLSEFDEKKRSCRRRLSDHNARRRKPQPEAVRLNPARLSSSLYDGKQQMSLVFDRGPLVYSSAADSLTWEDMCRSKFTQTKDYPLKPAKARDTDMQLHLPGNDMPCAITTLRNDSSRLLPSKGTVGLEEPMISAQQDAGPDFRRALSLLSTNSWGSRESKPAPHPHAIHATHSGMLQPAMQVTQGMLHVSSDHWQTQQASTDSRGHILTPPPNNGSIHFQDFQLFRSPDEFGFYPNQLD</sequence>
<dbReference type="Pfam" id="PF03110">
    <property type="entry name" value="SBP"/>
    <property type="match status" value="1"/>
</dbReference>
<accession>A0A8T1QHW7</accession>
<dbReference type="EMBL" id="CM031813">
    <property type="protein sequence ID" value="KAG6653900.1"/>
    <property type="molecule type" value="Genomic_DNA"/>
</dbReference>
<feature type="domain" description="SBP-type" evidence="11">
    <location>
        <begin position="156"/>
        <end position="233"/>
    </location>
</feature>
<keyword evidence="5" id="KW-0805">Transcription regulation</keyword>
<protein>
    <recommendedName>
        <fullName evidence="11">SBP-type domain-containing protein</fullName>
    </recommendedName>
</protein>
<gene>
    <name evidence="12" type="ORF">CIPAW_05G108800</name>
</gene>
<evidence type="ECO:0000256" key="10">
    <source>
        <dbReference type="SAM" id="MobiDB-lite"/>
    </source>
</evidence>
<organism evidence="12 13">
    <name type="scientific">Carya illinoinensis</name>
    <name type="common">Pecan</name>
    <dbReference type="NCBI Taxonomy" id="32201"/>
    <lineage>
        <taxon>Eukaryota</taxon>
        <taxon>Viridiplantae</taxon>
        <taxon>Streptophyta</taxon>
        <taxon>Embryophyta</taxon>
        <taxon>Tracheophyta</taxon>
        <taxon>Spermatophyta</taxon>
        <taxon>Magnoliopsida</taxon>
        <taxon>eudicotyledons</taxon>
        <taxon>Gunneridae</taxon>
        <taxon>Pentapetalae</taxon>
        <taxon>rosids</taxon>
        <taxon>fabids</taxon>
        <taxon>Fagales</taxon>
        <taxon>Juglandaceae</taxon>
        <taxon>Carya</taxon>
    </lineage>
</organism>